<gene>
    <name evidence="2" type="ORF">PGLA1383_LOCUS4518</name>
</gene>
<dbReference type="Proteomes" id="UP000654075">
    <property type="component" value="Unassembled WGS sequence"/>
</dbReference>
<name>A0A813DAG8_POLGL</name>
<feature type="non-terminal residue" evidence="2">
    <location>
        <position position="1"/>
    </location>
</feature>
<dbReference type="AlphaFoldDB" id="A0A813DAG8"/>
<sequence>MSAAPGWSCGVQVTVEDSWSATSSWHLPPPPSPPHLLGTLQREAVTPVSGRRRVWDPPTGPPLSLLELEASEEDSQDSLDESTWLTPLRRKSKAKPASPTKVARLGGPSAGTAGGGSSASAFFLNLPTTMDGRFGHDPSSPPAWGSNRSIE</sequence>
<dbReference type="EMBL" id="CAJNNV010001698">
    <property type="protein sequence ID" value="CAE8585611.1"/>
    <property type="molecule type" value="Genomic_DNA"/>
</dbReference>
<feature type="compositionally biased region" description="Acidic residues" evidence="1">
    <location>
        <begin position="69"/>
        <end position="80"/>
    </location>
</feature>
<evidence type="ECO:0000313" key="3">
    <source>
        <dbReference type="Proteomes" id="UP000654075"/>
    </source>
</evidence>
<accession>A0A813DAG8</accession>
<feature type="compositionally biased region" description="Gly residues" evidence="1">
    <location>
        <begin position="108"/>
        <end position="117"/>
    </location>
</feature>
<comment type="caution">
    <text evidence="2">The sequence shown here is derived from an EMBL/GenBank/DDBJ whole genome shotgun (WGS) entry which is preliminary data.</text>
</comment>
<feature type="region of interest" description="Disordered" evidence="1">
    <location>
        <begin position="18"/>
        <end position="151"/>
    </location>
</feature>
<keyword evidence="3" id="KW-1185">Reference proteome</keyword>
<organism evidence="2 3">
    <name type="scientific">Polarella glacialis</name>
    <name type="common">Dinoflagellate</name>
    <dbReference type="NCBI Taxonomy" id="89957"/>
    <lineage>
        <taxon>Eukaryota</taxon>
        <taxon>Sar</taxon>
        <taxon>Alveolata</taxon>
        <taxon>Dinophyceae</taxon>
        <taxon>Suessiales</taxon>
        <taxon>Suessiaceae</taxon>
        <taxon>Polarella</taxon>
    </lineage>
</organism>
<evidence type="ECO:0000256" key="1">
    <source>
        <dbReference type="SAM" id="MobiDB-lite"/>
    </source>
</evidence>
<proteinExistence type="predicted"/>
<protein>
    <submittedName>
        <fullName evidence="2">Uncharacterized protein</fullName>
    </submittedName>
</protein>
<evidence type="ECO:0000313" key="2">
    <source>
        <dbReference type="EMBL" id="CAE8585611.1"/>
    </source>
</evidence>
<reference evidence="2" key="1">
    <citation type="submission" date="2021-02" db="EMBL/GenBank/DDBJ databases">
        <authorList>
            <person name="Dougan E. K."/>
            <person name="Rhodes N."/>
            <person name="Thang M."/>
            <person name="Chan C."/>
        </authorList>
    </citation>
    <scope>NUCLEOTIDE SEQUENCE</scope>
</reference>